<keyword evidence="2" id="KW-1185">Reference proteome</keyword>
<protein>
    <submittedName>
        <fullName evidence="1">Uncharacterized protein</fullName>
    </submittedName>
</protein>
<dbReference type="EMBL" id="JAQQWK010000009">
    <property type="protein sequence ID" value="KAK8034009.1"/>
    <property type="molecule type" value="Genomic_DNA"/>
</dbReference>
<gene>
    <name evidence="1" type="ORF">PG993_009004</name>
</gene>
<comment type="caution">
    <text evidence="1">The sequence shown here is derived from an EMBL/GenBank/DDBJ whole genome shotgun (WGS) entry which is preliminary data.</text>
</comment>
<evidence type="ECO:0000313" key="2">
    <source>
        <dbReference type="Proteomes" id="UP001444661"/>
    </source>
</evidence>
<dbReference type="Proteomes" id="UP001444661">
    <property type="component" value="Unassembled WGS sequence"/>
</dbReference>
<reference evidence="1 2" key="1">
    <citation type="submission" date="2023-01" db="EMBL/GenBank/DDBJ databases">
        <title>Analysis of 21 Apiospora genomes using comparative genomics revels a genus with tremendous synthesis potential of carbohydrate active enzymes and secondary metabolites.</title>
        <authorList>
            <person name="Sorensen T."/>
        </authorList>
    </citation>
    <scope>NUCLEOTIDE SEQUENCE [LARGE SCALE GENOMIC DNA]</scope>
    <source>
        <strain evidence="1 2">CBS 33761</strain>
    </source>
</reference>
<name>A0ABR1SJX0_9PEZI</name>
<organism evidence="1 2">
    <name type="scientific">Apiospora rasikravindrae</name>
    <dbReference type="NCBI Taxonomy" id="990691"/>
    <lineage>
        <taxon>Eukaryota</taxon>
        <taxon>Fungi</taxon>
        <taxon>Dikarya</taxon>
        <taxon>Ascomycota</taxon>
        <taxon>Pezizomycotina</taxon>
        <taxon>Sordariomycetes</taxon>
        <taxon>Xylariomycetidae</taxon>
        <taxon>Amphisphaeriales</taxon>
        <taxon>Apiosporaceae</taxon>
        <taxon>Apiospora</taxon>
    </lineage>
</organism>
<proteinExistence type="predicted"/>
<evidence type="ECO:0000313" key="1">
    <source>
        <dbReference type="EMBL" id="KAK8034009.1"/>
    </source>
</evidence>
<accession>A0ABR1SJX0</accession>
<sequence>MVEDIRAVQGPKMLQFRSELDLVLDDQGKIDGDLELHGRLGCDVEALLATLLGFLGLIQIVLQRVNLLLLLVDLANELQHAALGILHSFGDLWTNVSMLAGTGSNMKFAIVACDGADTQSRLPGERTYPDRDPPRW</sequence>